<dbReference type="InterPro" id="IPR035959">
    <property type="entry name" value="RutC-like_sf"/>
</dbReference>
<accession>A0ABX7HXV8</accession>
<reference evidence="2 3" key="1">
    <citation type="submission" date="2021-02" db="EMBL/GenBank/DDBJ databases">
        <title>Complete Genome Sequence of Cupriavidus oxalaticus Strain Ox1, a Soil Oxalate-Degrading Species.</title>
        <authorList>
            <person name="Palmieri F."/>
            <person name="Udriet P."/>
            <person name="Deuasquier M."/>
            <person name="Beaudoing E."/>
            <person name="Johnson S.L."/>
            <person name="Davenport K.W."/>
            <person name="Chain P.S."/>
            <person name="Bindschedler S."/>
            <person name="Junier P."/>
        </authorList>
    </citation>
    <scope>NUCLEOTIDE SEQUENCE [LARGE SCALE GENOMIC DNA]</scope>
    <source>
        <strain evidence="2 3">Ox1</strain>
    </source>
</reference>
<gene>
    <name evidence="2" type="ORF">JTE92_17810</name>
</gene>
<evidence type="ECO:0000313" key="3">
    <source>
        <dbReference type="Proteomes" id="UP000623307"/>
    </source>
</evidence>
<dbReference type="InterPro" id="IPR006175">
    <property type="entry name" value="YjgF/YER057c/UK114"/>
</dbReference>
<dbReference type="Gene3D" id="3.30.1330.40">
    <property type="entry name" value="RutC-like"/>
    <property type="match status" value="3"/>
</dbReference>
<dbReference type="EMBL" id="CP069812">
    <property type="protein sequence ID" value="QRQ95315.1"/>
    <property type="molecule type" value="Genomic_DNA"/>
</dbReference>
<dbReference type="RefSeq" id="WP_147318549.1">
    <property type="nucleotide sequence ID" value="NZ_CP069810.1"/>
</dbReference>
<dbReference type="Proteomes" id="UP000623307">
    <property type="component" value="Chromosome 2"/>
</dbReference>
<name>A0ABX7HXV8_9BURK</name>
<evidence type="ECO:0000256" key="1">
    <source>
        <dbReference type="ARBA" id="ARBA00010552"/>
    </source>
</evidence>
<sequence>MTFNLTINLTINADEEKKMGVPASNEHIPSLRRVGETVYVGLQLPLSSAGGTDIAEQTDQVFRSLVARLEEAGGTMADLTKLHTYYLFAGDGADVTAYWERMTAVRLRHLANPGPAATALRVHGVGHGQALIAVDGIAELCRDKQRIMPEHAWDWSIPTPFSQGWRVGEKIYVGGQISADRQGRTIAPGSAVAQTKNTLEYIEHVLHDAQVNWANVCALKIAYKHGGDAEASRQLGASIVAEVARRFPAQRPVITVIGVDLLYEGLLLEIDAVASRDVGLPVRPEYAASHVAPLAFSPGWLSGGELYIGAQSKSDAGQLEAQLEGALAGLAAVIRASGASVGDLVKLNVFLLPGESTETVHRVLERFLSPGRTVVSIVQVAGFLVDGQKVQVDGVALPEQRS</sequence>
<proteinExistence type="inferred from homology"/>
<dbReference type="GeneID" id="303491409"/>
<dbReference type="SUPFAM" id="SSF55298">
    <property type="entry name" value="YjgF-like"/>
    <property type="match status" value="3"/>
</dbReference>
<evidence type="ECO:0000313" key="2">
    <source>
        <dbReference type="EMBL" id="QRQ95315.1"/>
    </source>
</evidence>
<dbReference type="PANTHER" id="PTHR11803">
    <property type="entry name" value="2-IMINOBUTANOATE/2-IMINOPROPANOATE DEAMINASE RIDA"/>
    <property type="match status" value="1"/>
</dbReference>
<protein>
    <submittedName>
        <fullName evidence="2">RidA family protein</fullName>
    </submittedName>
</protein>
<dbReference type="PANTHER" id="PTHR11803:SF58">
    <property type="entry name" value="PROTEIN HMF1-RELATED"/>
    <property type="match status" value="1"/>
</dbReference>
<dbReference type="Pfam" id="PF01042">
    <property type="entry name" value="Ribonuc_L-PSP"/>
    <property type="match status" value="1"/>
</dbReference>
<dbReference type="CDD" id="cd00448">
    <property type="entry name" value="YjgF_YER057c_UK114_family"/>
    <property type="match status" value="3"/>
</dbReference>
<organism evidence="2 3">
    <name type="scientific">Cupriavidus oxalaticus</name>
    <dbReference type="NCBI Taxonomy" id="96344"/>
    <lineage>
        <taxon>Bacteria</taxon>
        <taxon>Pseudomonadati</taxon>
        <taxon>Pseudomonadota</taxon>
        <taxon>Betaproteobacteria</taxon>
        <taxon>Burkholderiales</taxon>
        <taxon>Burkholderiaceae</taxon>
        <taxon>Cupriavidus</taxon>
    </lineage>
</organism>
<keyword evidence="3" id="KW-1185">Reference proteome</keyword>
<comment type="similarity">
    <text evidence="1">Belongs to the RutC family.</text>
</comment>